<feature type="region of interest" description="Disordered" evidence="1">
    <location>
        <begin position="1"/>
        <end position="25"/>
    </location>
</feature>
<feature type="compositionally biased region" description="Basic and acidic residues" evidence="1">
    <location>
        <begin position="151"/>
        <end position="161"/>
    </location>
</feature>
<dbReference type="Proteomes" id="UP000198598">
    <property type="component" value="Unassembled WGS sequence"/>
</dbReference>
<evidence type="ECO:0000313" key="4">
    <source>
        <dbReference type="Proteomes" id="UP000198598"/>
    </source>
</evidence>
<dbReference type="Pfam" id="PF09557">
    <property type="entry name" value="DUF2382"/>
    <property type="match status" value="1"/>
</dbReference>
<feature type="region of interest" description="Disordered" evidence="1">
    <location>
        <begin position="151"/>
        <end position="173"/>
    </location>
</feature>
<dbReference type="AlphaFoldDB" id="A0A1I2G4V9"/>
<dbReference type="InterPro" id="IPR019060">
    <property type="entry name" value="DUF2382"/>
</dbReference>
<reference evidence="3 4" key="1">
    <citation type="submission" date="2016-10" db="EMBL/GenBank/DDBJ databases">
        <authorList>
            <person name="de Groot N.N."/>
        </authorList>
    </citation>
    <scope>NUCLEOTIDE SEQUENCE [LARGE SCALE GENOMIC DNA]</scope>
    <source>
        <strain evidence="3 4">DSM 26130</strain>
    </source>
</reference>
<evidence type="ECO:0000313" key="3">
    <source>
        <dbReference type="EMBL" id="SFF12754.1"/>
    </source>
</evidence>
<evidence type="ECO:0000256" key="1">
    <source>
        <dbReference type="SAM" id="MobiDB-lite"/>
    </source>
</evidence>
<dbReference type="PANTHER" id="PTHR38463:SF1">
    <property type="entry name" value="STRESS RESPONSE PROTEIN YSNF"/>
    <property type="match status" value="1"/>
</dbReference>
<gene>
    <name evidence="3" type="ORF">SAMN05216167_1306</name>
</gene>
<accession>A0A1I2G4V9</accession>
<proteinExistence type="predicted"/>
<dbReference type="PANTHER" id="PTHR38463">
    <property type="entry name" value="STRESS RESPONSE PROTEIN YSNF"/>
    <property type="match status" value="1"/>
</dbReference>
<dbReference type="STRING" id="662367.SAMN05216167_1306"/>
<dbReference type="InterPro" id="IPR052967">
    <property type="entry name" value="Stress_Response_Assoc"/>
</dbReference>
<sequence>MMPHQPVAPSSDSIRPSSGSGEAVEPAVAANHPTGYIPLMEETLTVGKRVVQTGQVRLVKTVHQAEQMVQIPLMTDQIRVERVLINELVDEPPATRQEGDTIIYPVLKEEYVLIKRLRLMEAIRVTTRQIQTLETQTVRLRREEMVVERTAVDNTHERSDSADESSLIDQSIL</sequence>
<dbReference type="RefSeq" id="WP_093834156.1">
    <property type="nucleotide sequence ID" value="NZ_FOLQ01000030.1"/>
</dbReference>
<feature type="domain" description="DUF2382" evidence="2">
    <location>
        <begin position="37"/>
        <end position="147"/>
    </location>
</feature>
<evidence type="ECO:0000259" key="2">
    <source>
        <dbReference type="Pfam" id="PF09557"/>
    </source>
</evidence>
<organism evidence="3 4">
    <name type="scientific">Spirosoma endophyticum</name>
    <dbReference type="NCBI Taxonomy" id="662367"/>
    <lineage>
        <taxon>Bacteria</taxon>
        <taxon>Pseudomonadati</taxon>
        <taxon>Bacteroidota</taxon>
        <taxon>Cytophagia</taxon>
        <taxon>Cytophagales</taxon>
        <taxon>Cytophagaceae</taxon>
        <taxon>Spirosoma</taxon>
    </lineage>
</organism>
<dbReference type="EMBL" id="FOLQ01000030">
    <property type="protein sequence ID" value="SFF12754.1"/>
    <property type="molecule type" value="Genomic_DNA"/>
</dbReference>
<feature type="compositionally biased region" description="Low complexity" evidence="1">
    <location>
        <begin position="9"/>
        <end position="21"/>
    </location>
</feature>
<dbReference type="OrthoDB" id="5569583at2"/>
<name>A0A1I2G4V9_9BACT</name>
<keyword evidence="4" id="KW-1185">Reference proteome</keyword>
<protein>
    <submittedName>
        <fullName evidence="3">Conserved domain-containing protein</fullName>
    </submittedName>
</protein>